<keyword evidence="1 9" id="KW-0963">Cytoplasm</keyword>
<dbReference type="EMBL" id="CANL01000027">
    <property type="protein sequence ID" value="CCM64028.1"/>
    <property type="molecule type" value="Genomic_DNA"/>
</dbReference>
<gene>
    <name evidence="9 11" type="primary">coaD</name>
    <name evidence="11" type="ORF">BN381_330013</name>
</gene>
<feature type="domain" description="Cytidyltransferase-like" evidence="10">
    <location>
        <begin position="5"/>
        <end position="133"/>
    </location>
</feature>
<feature type="binding site" evidence="9">
    <location>
        <begin position="123"/>
        <end position="129"/>
    </location>
    <ligand>
        <name>ATP</name>
        <dbReference type="ChEBI" id="CHEBI:30616"/>
    </ligand>
</feature>
<evidence type="ECO:0000256" key="7">
    <source>
        <dbReference type="ARBA" id="ARBA00022993"/>
    </source>
</evidence>
<dbReference type="InterPro" id="IPR001980">
    <property type="entry name" value="PPAT"/>
</dbReference>
<dbReference type="NCBIfam" id="TIGR01510">
    <property type="entry name" value="coaD_prev_kdtB"/>
    <property type="match status" value="1"/>
</dbReference>
<comment type="pathway">
    <text evidence="9">Cofactor biosynthesis; coenzyme A biosynthesis; CoA from (R)-pantothenate: step 4/5.</text>
</comment>
<feature type="binding site" evidence="9">
    <location>
        <position position="88"/>
    </location>
    <ligand>
        <name>substrate</name>
    </ligand>
</feature>
<dbReference type="eggNOG" id="COG0669">
    <property type="taxonomic scope" value="Bacteria"/>
</dbReference>
<organism evidence="11 12">
    <name type="scientific">Candidatus Neomicrothrix parvicella RN1</name>
    <dbReference type="NCBI Taxonomy" id="1229780"/>
    <lineage>
        <taxon>Bacteria</taxon>
        <taxon>Bacillati</taxon>
        <taxon>Actinomycetota</taxon>
        <taxon>Acidimicrobiia</taxon>
        <taxon>Acidimicrobiales</taxon>
        <taxon>Microthrixaceae</taxon>
        <taxon>Candidatus Neomicrothrix</taxon>
    </lineage>
</organism>
<dbReference type="SUPFAM" id="SSF52374">
    <property type="entry name" value="Nucleotidylyl transferase"/>
    <property type="match status" value="1"/>
</dbReference>
<dbReference type="OrthoDB" id="9806661at2"/>
<comment type="cofactor">
    <cofactor evidence="9">
        <name>Mg(2+)</name>
        <dbReference type="ChEBI" id="CHEBI:18420"/>
    </cofactor>
</comment>
<dbReference type="Gene3D" id="3.40.50.620">
    <property type="entry name" value="HUPs"/>
    <property type="match status" value="1"/>
</dbReference>
<evidence type="ECO:0000313" key="12">
    <source>
        <dbReference type="Proteomes" id="UP000018291"/>
    </source>
</evidence>
<comment type="subunit">
    <text evidence="9">Homohexamer.</text>
</comment>
<sequence length="166" mass="18062">MTTVLYPGSFDPIHNGHVEIVETASRLFDRVVVATLYNPQKHSGLFDLAERSALIEASLDHLDNVSVTSFSSLVVDLAREVKADFIVKGLRAVSDFESELQMAQTNTTISGVDTLFIPSASSHSFLASKLIREIARFSGDITAMVPPAVAEALQHKFADSNEENPT</sequence>
<keyword evidence="6 9" id="KW-0460">Magnesium</keyword>
<dbReference type="PANTHER" id="PTHR21342:SF1">
    <property type="entry name" value="PHOSPHOPANTETHEINE ADENYLYLTRANSFERASE"/>
    <property type="match status" value="1"/>
</dbReference>
<feature type="binding site" evidence="9">
    <location>
        <position position="17"/>
    </location>
    <ligand>
        <name>ATP</name>
        <dbReference type="ChEBI" id="CHEBI:30616"/>
    </ligand>
</feature>
<dbReference type="InterPro" id="IPR014729">
    <property type="entry name" value="Rossmann-like_a/b/a_fold"/>
</dbReference>
<feature type="binding site" evidence="9">
    <location>
        <position position="41"/>
    </location>
    <ligand>
        <name>substrate</name>
    </ligand>
</feature>
<accession>R4YZY0</accession>
<dbReference type="AlphaFoldDB" id="R4YZY0"/>
<dbReference type="PANTHER" id="PTHR21342">
    <property type="entry name" value="PHOSPHOPANTETHEINE ADENYLYLTRANSFERASE"/>
    <property type="match status" value="1"/>
</dbReference>
<dbReference type="STRING" id="1229780.BN381_330013"/>
<evidence type="ECO:0000256" key="8">
    <source>
        <dbReference type="ARBA" id="ARBA00029346"/>
    </source>
</evidence>
<dbReference type="EC" id="2.7.7.3" evidence="9"/>
<comment type="subcellular location">
    <subcellularLocation>
        <location evidence="9">Cytoplasm</location>
    </subcellularLocation>
</comment>
<dbReference type="RefSeq" id="WP_012227523.1">
    <property type="nucleotide sequence ID" value="NZ_HG422565.1"/>
</dbReference>
<feature type="binding site" evidence="9">
    <location>
        <position position="9"/>
    </location>
    <ligand>
        <name>substrate</name>
    </ligand>
</feature>
<evidence type="ECO:0000256" key="9">
    <source>
        <dbReference type="HAMAP-Rule" id="MF_00151"/>
    </source>
</evidence>
<keyword evidence="2 9" id="KW-0808">Transferase</keyword>
<dbReference type="Proteomes" id="UP000018291">
    <property type="component" value="Unassembled WGS sequence"/>
</dbReference>
<keyword evidence="5 9" id="KW-0067">ATP-binding</keyword>
<comment type="caution">
    <text evidence="11">The sequence shown here is derived from an EMBL/GenBank/DDBJ whole genome shotgun (WGS) entry which is preliminary data.</text>
</comment>
<dbReference type="InterPro" id="IPR004821">
    <property type="entry name" value="Cyt_trans-like"/>
</dbReference>
<protein>
    <recommendedName>
        <fullName evidence="9">Phosphopantetheine adenylyltransferase</fullName>
        <ecNumber evidence="9">2.7.7.3</ecNumber>
    </recommendedName>
    <alternativeName>
        <fullName evidence="9">Dephospho-CoA pyrophosphorylase</fullName>
    </alternativeName>
    <alternativeName>
        <fullName evidence="9">Pantetheine-phosphate adenylyltransferase</fullName>
        <shortName evidence="9">PPAT</shortName>
    </alternativeName>
</protein>
<feature type="binding site" evidence="9">
    <location>
        <position position="99"/>
    </location>
    <ligand>
        <name>ATP</name>
        <dbReference type="ChEBI" id="CHEBI:30616"/>
    </ligand>
</feature>
<keyword evidence="12" id="KW-1185">Reference proteome</keyword>
<feature type="binding site" evidence="9">
    <location>
        <position position="74"/>
    </location>
    <ligand>
        <name>substrate</name>
    </ligand>
</feature>
<dbReference type="GO" id="GO:0004595">
    <property type="term" value="F:pantetheine-phosphate adenylyltransferase activity"/>
    <property type="evidence" value="ECO:0007669"/>
    <property type="project" value="UniProtKB-UniRule"/>
</dbReference>
<name>R4YZY0_9ACTN</name>
<evidence type="ECO:0000313" key="11">
    <source>
        <dbReference type="EMBL" id="CCM64028.1"/>
    </source>
</evidence>
<comment type="catalytic activity">
    <reaction evidence="8 9">
        <text>(R)-4'-phosphopantetheine + ATP + H(+) = 3'-dephospho-CoA + diphosphate</text>
        <dbReference type="Rhea" id="RHEA:19801"/>
        <dbReference type="ChEBI" id="CHEBI:15378"/>
        <dbReference type="ChEBI" id="CHEBI:30616"/>
        <dbReference type="ChEBI" id="CHEBI:33019"/>
        <dbReference type="ChEBI" id="CHEBI:57328"/>
        <dbReference type="ChEBI" id="CHEBI:61723"/>
        <dbReference type="EC" id="2.7.7.3"/>
    </reaction>
</comment>
<dbReference type="HAMAP" id="MF_00151">
    <property type="entry name" value="PPAT_bact"/>
    <property type="match status" value="1"/>
</dbReference>
<dbReference type="NCBIfam" id="TIGR00125">
    <property type="entry name" value="cyt_tran_rel"/>
    <property type="match status" value="1"/>
</dbReference>
<evidence type="ECO:0000256" key="4">
    <source>
        <dbReference type="ARBA" id="ARBA00022741"/>
    </source>
</evidence>
<dbReference type="GO" id="GO:0015937">
    <property type="term" value="P:coenzyme A biosynthetic process"/>
    <property type="evidence" value="ECO:0007669"/>
    <property type="project" value="UniProtKB-UniRule"/>
</dbReference>
<proteinExistence type="inferred from homology"/>
<dbReference type="PRINTS" id="PR01020">
    <property type="entry name" value="LPSBIOSNTHSS"/>
</dbReference>
<reference evidence="11 12" key="1">
    <citation type="journal article" date="2013" name="ISME J.">
        <title>Metabolic model for the filamentous 'Candidatus Microthrix parvicella' based on genomic and metagenomic analyses.</title>
        <authorList>
            <person name="Jon McIlroy S."/>
            <person name="Kristiansen R."/>
            <person name="Albertsen M."/>
            <person name="Michael Karst S."/>
            <person name="Rossetti S."/>
            <person name="Lund Nielsen J."/>
            <person name="Tandoi V."/>
            <person name="James Seviour R."/>
            <person name="Nielsen P.H."/>
        </authorList>
    </citation>
    <scope>NUCLEOTIDE SEQUENCE [LARGE SCALE GENOMIC DNA]</scope>
    <source>
        <strain evidence="11 12">RN1</strain>
    </source>
</reference>
<keyword evidence="3 9" id="KW-0548">Nucleotidyltransferase</keyword>
<keyword evidence="7 9" id="KW-0173">Coenzyme A biosynthesis</keyword>
<comment type="function">
    <text evidence="9">Reversibly transfers an adenylyl group from ATP to 4'-phosphopantetheine, yielding dephospho-CoA (dPCoA) and pyrophosphate.</text>
</comment>
<feature type="binding site" evidence="9">
    <location>
        <begin position="9"/>
        <end position="10"/>
    </location>
    <ligand>
        <name>ATP</name>
        <dbReference type="ChEBI" id="CHEBI:30616"/>
    </ligand>
</feature>
<evidence type="ECO:0000259" key="10">
    <source>
        <dbReference type="Pfam" id="PF01467"/>
    </source>
</evidence>
<evidence type="ECO:0000256" key="2">
    <source>
        <dbReference type="ARBA" id="ARBA00022679"/>
    </source>
</evidence>
<evidence type="ECO:0000256" key="5">
    <source>
        <dbReference type="ARBA" id="ARBA00022840"/>
    </source>
</evidence>
<dbReference type="GO" id="GO:0005524">
    <property type="term" value="F:ATP binding"/>
    <property type="evidence" value="ECO:0007669"/>
    <property type="project" value="UniProtKB-KW"/>
</dbReference>
<comment type="similarity">
    <text evidence="9">Belongs to the bacterial CoaD family.</text>
</comment>
<dbReference type="GO" id="GO:0005737">
    <property type="term" value="C:cytoplasm"/>
    <property type="evidence" value="ECO:0007669"/>
    <property type="project" value="UniProtKB-SubCell"/>
</dbReference>
<dbReference type="CDD" id="cd02163">
    <property type="entry name" value="PPAT"/>
    <property type="match status" value="1"/>
</dbReference>
<evidence type="ECO:0000256" key="1">
    <source>
        <dbReference type="ARBA" id="ARBA00022490"/>
    </source>
</evidence>
<keyword evidence="4 9" id="KW-0547">Nucleotide-binding</keyword>
<dbReference type="UniPathway" id="UPA00241">
    <property type="reaction ID" value="UER00355"/>
</dbReference>
<feature type="site" description="Transition state stabilizer" evidence="9">
    <location>
        <position position="17"/>
    </location>
</feature>
<evidence type="ECO:0000256" key="6">
    <source>
        <dbReference type="ARBA" id="ARBA00022842"/>
    </source>
</evidence>
<evidence type="ECO:0000256" key="3">
    <source>
        <dbReference type="ARBA" id="ARBA00022695"/>
    </source>
</evidence>
<dbReference type="Pfam" id="PF01467">
    <property type="entry name" value="CTP_transf_like"/>
    <property type="match status" value="1"/>
</dbReference>
<dbReference type="HOGENOM" id="CLU_100149_0_1_11"/>
<feature type="binding site" evidence="9">
    <location>
        <begin position="89"/>
        <end position="91"/>
    </location>
    <ligand>
        <name>ATP</name>
        <dbReference type="ChEBI" id="CHEBI:30616"/>
    </ligand>
</feature>